<comment type="caution">
    <text evidence="1">The sequence shown here is derived from an EMBL/GenBank/DDBJ whole genome shotgun (WGS) entry which is preliminary data.</text>
</comment>
<dbReference type="InParanoid" id="A0A2P5E6H5"/>
<protein>
    <submittedName>
        <fullName evidence="1">Uncharacterized protein</fullName>
    </submittedName>
</protein>
<evidence type="ECO:0000313" key="2">
    <source>
        <dbReference type="Proteomes" id="UP000237000"/>
    </source>
</evidence>
<dbReference type="PANTHER" id="PTHR33116:SF78">
    <property type="entry name" value="OS12G0587133 PROTEIN"/>
    <property type="match status" value="1"/>
</dbReference>
<dbReference type="AlphaFoldDB" id="A0A2P5E6H5"/>
<proteinExistence type="predicted"/>
<feature type="non-terminal residue" evidence="1">
    <location>
        <position position="1"/>
    </location>
</feature>
<accession>A0A2P5E6H5</accession>
<organism evidence="1 2">
    <name type="scientific">Trema orientale</name>
    <name type="common">Charcoal tree</name>
    <name type="synonym">Celtis orientalis</name>
    <dbReference type="NCBI Taxonomy" id="63057"/>
    <lineage>
        <taxon>Eukaryota</taxon>
        <taxon>Viridiplantae</taxon>
        <taxon>Streptophyta</taxon>
        <taxon>Embryophyta</taxon>
        <taxon>Tracheophyta</taxon>
        <taxon>Spermatophyta</taxon>
        <taxon>Magnoliopsida</taxon>
        <taxon>eudicotyledons</taxon>
        <taxon>Gunneridae</taxon>
        <taxon>Pentapetalae</taxon>
        <taxon>rosids</taxon>
        <taxon>fabids</taxon>
        <taxon>Rosales</taxon>
        <taxon>Cannabaceae</taxon>
        <taxon>Trema</taxon>
    </lineage>
</organism>
<dbReference type="EMBL" id="JXTC01000223">
    <property type="protein sequence ID" value="PON81162.1"/>
    <property type="molecule type" value="Genomic_DNA"/>
</dbReference>
<name>A0A2P5E6H5_TREOI</name>
<dbReference type="PANTHER" id="PTHR33116">
    <property type="entry name" value="REVERSE TRANSCRIPTASE ZINC-BINDING DOMAIN-CONTAINING PROTEIN-RELATED-RELATED"/>
    <property type="match status" value="1"/>
</dbReference>
<reference evidence="2" key="1">
    <citation type="submission" date="2016-06" db="EMBL/GenBank/DDBJ databases">
        <title>Parallel loss of symbiosis genes in relatives of nitrogen-fixing non-legume Parasponia.</title>
        <authorList>
            <person name="Van Velzen R."/>
            <person name="Holmer R."/>
            <person name="Bu F."/>
            <person name="Rutten L."/>
            <person name="Van Zeijl A."/>
            <person name="Liu W."/>
            <person name="Santuari L."/>
            <person name="Cao Q."/>
            <person name="Sharma T."/>
            <person name="Shen D."/>
            <person name="Roswanjaya Y."/>
            <person name="Wardhani T."/>
            <person name="Kalhor M.S."/>
            <person name="Jansen J."/>
            <person name="Van den Hoogen J."/>
            <person name="Gungor B."/>
            <person name="Hartog M."/>
            <person name="Hontelez J."/>
            <person name="Verver J."/>
            <person name="Yang W.-C."/>
            <person name="Schijlen E."/>
            <person name="Repin R."/>
            <person name="Schilthuizen M."/>
            <person name="Schranz E."/>
            <person name="Heidstra R."/>
            <person name="Miyata K."/>
            <person name="Fedorova E."/>
            <person name="Kohlen W."/>
            <person name="Bisseling T."/>
            <person name="Smit S."/>
            <person name="Geurts R."/>
        </authorList>
    </citation>
    <scope>NUCLEOTIDE SEQUENCE [LARGE SCALE GENOMIC DNA]</scope>
    <source>
        <strain evidence="2">cv. RG33-2</strain>
    </source>
</reference>
<evidence type="ECO:0000313" key="1">
    <source>
        <dbReference type="EMBL" id="PON81162.1"/>
    </source>
</evidence>
<dbReference type="OrthoDB" id="1929473at2759"/>
<sequence>LSRGGRLTLIESVLSSIPIYYLSLFRASCRVIEEVIEKLMRDFLWEGGDHLGGDHLVAWNVVCRSKIQGGLGICKVLARNKAHLMKWLWRFPNEKSVLWYKVIKSKYGLNPNQWDAAVAERVTFRSLWKAISSLL</sequence>
<gene>
    <name evidence="1" type="ORF">TorRG33x02_230460</name>
</gene>
<dbReference type="Proteomes" id="UP000237000">
    <property type="component" value="Unassembled WGS sequence"/>
</dbReference>
<keyword evidence="2" id="KW-1185">Reference proteome</keyword>